<evidence type="ECO:0000313" key="1">
    <source>
        <dbReference type="EMBL" id="CDW18771.1"/>
    </source>
</evidence>
<proteinExistence type="predicted"/>
<accession>A0A0K2SZW1</accession>
<dbReference type="AlphaFoldDB" id="A0A0K2SZW1"/>
<feature type="non-terminal residue" evidence="1">
    <location>
        <position position="1"/>
    </location>
</feature>
<organism evidence="1">
    <name type="scientific">Lepeophtheirus salmonis</name>
    <name type="common">Salmon louse</name>
    <name type="synonym">Caligus salmonis</name>
    <dbReference type="NCBI Taxonomy" id="72036"/>
    <lineage>
        <taxon>Eukaryota</taxon>
        <taxon>Metazoa</taxon>
        <taxon>Ecdysozoa</taxon>
        <taxon>Arthropoda</taxon>
        <taxon>Crustacea</taxon>
        <taxon>Multicrustacea</taxon>
        <taxon>Hexanauplia</taxon>
        <taxon>Copepoda</taxon>
        <taxon>Siphonostomatoida</taxon>
        <taxon>Caligidae</taxon>
        <taxon>Lepeophtheirus</taxon>
    </lineage>
</organism>
<sequence>VSIHSLPQIWLCYNEDLMTPLHRFILNLLYHVLLHHNIQRPLDLVPVAKRDLPRSMKCKRLCHFQQLYCYRGKLHCPQLFLPEVDGNVGAKFPISCMLRHKHLILVNILDKIHNLLVLTISESNYQLETFYDFQSRAVHTVNFGVG</sequence>
<dbReference type="EMBL" id="HACA01001410">
    <property type="protein sequence ID" value="CDW18771.1"/>
    <property type="molecule type" value="Transcribed_RNA"/>
</dbReference>
<protein>
    <submittedName>
        <fullName evidence="1">Uncharacterized protein</fullName>
    </submittedName>
</protein>
<reference evidence="1" key="1">
    <citation type="submission" date="2014-05" db="EMBL/GenBank/DDBJ databases">
        <authorList>
            <person name="Chronopoulou M."/>
        </authorList>
    </citation>
    <scope>NUCLEOTIDE SEQUENCE</scope>
    <source>
        <tissue evidence="1">Whole organism</tissue>
    </source>
</reference>
<name>A0A0K2SZW1_LEPSM</name>